<evidence type="ECO:0000313" key="2">
    <source>
        <dbReference type="Proteomes" id="UP001153076"/>
    </source>
</evidence>
<keyword evidence="2" id="KW-1185">Reference proteome</keyword>
<dbReference type="AlphaFoldDB" id="A0A9Q1QND8"/>
<dbReference type="Proteomes" id="UP001153076">
    <property type="component" value="Unassembled WGS sequence"/>
</dbReference>
<gene>
    <name evidence="1" type="ORF">Cgig2_012006</name>
</gene>
<organism evidence="1 2">
    <name type="scientific">Carnegiea gigantea</name>
    <dbReference type="NCBI Taxonomy" id="171969"/>
    <lineage>
        <taxon>Eukaryota</taxon>
        <taxon>Viridiplantae</taxon>
        <taxon>Streptophyta</taxon>
        <taxon>Embryophyta</taxon>
        <taxon>Tracheophyta</taxon>
        <taxon>Spermatophyta</taxon>
        <taxon>Magnoliopsida</taxon>
        <taxon>eudicotyledons</taxon>
        <taxon>Gunneridae</taxon>
        <taxon>Pentapetalae</taxon>
        <taxon>Caryophyllales</taxon>
        <taxon>Cactineae</taxon>
        <taxon>Cactaceae</taxon>
        <taxon>Cactoideae</taxon>
        <taxon>Echinocereeae</taxon>
        <taxon>Carnegiea</taxon>
    </lineage>
</organism>
<accession>A0A9Q1QND8</accession>
<comment type="caution">
    <text evidence="1">The sequence shown here is derived from an EMBL/GenBank/DDBJ whole genome shotgun (WGS) entry which is preliminary data.</text>
</comment>
<name>A0A9Q1QND8_9CARY</name>
<dbReference type="EMBL" id="JAKOGI010000034">
    <property type="protein sequence ID" value="KAJ8447871.1"/>
    <property type="molecule type" value="Genomic_DNA"/>
</dbReference>
<proteinExistence type="predicted"/>
<sequence length="160" mass="17497">MAPLEPKPPDPRPLYPPFFLCSHGQILHFLKVTDTGLAFVQALILGSVPENVCFHGALGAQMLEYDTHGFGRLCANHDLQSSTSTSNSRLPLPPLSVGLTIYNRPPRRFTDVRVICTIFFPQAHSSIVFNKATNKSGHPLDLGECGKSFLDFLAAQPPKA</sequence>
<protein>
    <submittedName>
        <fullName evidence="1">Uncharacterized protein</fullName>
    </submittedName>
</protein>
<evidence type="ECO:0000313" key="1">
    <source>
        <dbReference type="EMBL" id="KAJ8447871.1"/>
    </source>
</evidence>
<reference evidence="1" key="1">
    <citation type="submission" date="2022-04" db="EMBL/GenBank/DDBJ databases">
        <title>Carnegiea gigantea Genome sequencing and assembly v2.</title>
        <authorList>
            <person name="Copetti D."/>
            <person name="Sanderson M.J."/>
            <person name="Burquez A."/>
            <person name="Wojciechowski M.F."/>
        </authorList>
    </citation>
    <scope>NUCLEOTIDE SEQUENCE</scope>
    <source>
        <strain evidence="1">SGP5-SGP5p</strain>
        <tissue evidence="1">Aerial part</tissue>
    </source>
</reference>